<dbReference type="InterPro" id="IPR011257">
    <property type="entry name" value="DNA_glycosylase"/>
</dbReference>
<dbReference type="InterPro" id="IPR017658">
    <property type="entry name" value="HhH-GPD_base_excis"/>
</dbReference>
<name>A0A562IE88_MICOL</name>
<keyword evidence="3" id="KW-1185">Reference proteome</keyword>
<gene>
    <name evidence="2" type="ORF">JD77_04025</name>
</gene>
<dbReference type="Proteomes" id="UP000319825">
    <property type="component" value="Unassembled WGS sequence"/>
</dbReference>
<organism evidence="2 3">
    <name type="scientific">Micromonospora olivasterospora</name>
    <dbReference type="NCBI Taxonomy" id="1880"/>
    <lineage>
        <taxon>Bacteria</taxon>
        <taxon>Bacillati</taxon>
        <taxon>Actinomycetota</taxon>
        <taxon>Actinomycetes</taxon>
        <taxon>Micromonosporales</taxon>
        <taxon>Micromonosporaceae</taxon>
        <taxon>Micromonospora</taxon>
    </lineage>
</organism>
<protein>
    <submittedName>
        <fullName evidence="2">Putative HhH-GPD family protein</fullName>
    </submittedName>
</protein>
<dbReference type="SUPFAM" id="SSF48150">
    <property type="entry name" value="DNA-glycosylase"/>
    <property type="match status" value="1"/>
</dbReference>
<dbReference type="Gene3D" id="1.10.340.30">
    <property type="entry name" value="Hypothetical protein, domain 2"/>
    <property type="match status" value="1"/>
</dbReference>
<reference evidence="2 3" key="1">
    <citation type="submission" date="2019-07" db="EMBL/GenBank/DDBJ databases">
        <title>R&amp;d 2014.</title>
        <authorList>
            <person name="Klenk H.-P."/>
        </authorList>
    </citation>
    <scope>NUCLEOTIDE SEQUENCE [LARGE SCALE GENOMIC DNA]</scope>
    <source>
        <strain evidence="2 3">DSM 43868</strain>
    </source>
</reference>
<dbReference type="Pfam" id="PF00730">
    <property type="entry name" value="HhH-GPD"/>
    <property type="match status" value="1"/>
</dbReference>
<dbReference type="InterPro" id="IPR003265">
    <property type="entry name" value="HhH-GPD_domain"/>
</dbReference>
<feature type="domain" description="HhH-GPD" evidence="1">
    <location>
        <begin position="69"/>
        <end position="231"/>
    </location>
</feature>
<dbReference type="NCBIfam" id="TIGR03252">
    <property type="entry name" value="HhH-GPD-type base excision DNA repair protein"/>
    <property type="match status" value="1"/>
</dbReference>
<accession>A0A562IE88</accession>
<dbReference type="GO" id="GO:0003824">
    <property type="term" value="F:catalytic activity"/>
    <property type="evidence" value="ECO:0007669"/>
    <property type="project" value="InterPro"/>
</dbReference>
<comment type="caution">
    <text evidence="2">The sequence shown here is derived from an EMBL/GenBank/DDBJ whole genome shotgun (WGS) entry which is preliminary data.</text>
</comment>
<dbReference type="AlphaFoldDB" id="A0A562IE88"/>
<dbReference type="GO" id="GO:0006284">
    <property type="term" value="P:base-excision repair"/>
    <property type="evidence" value="ECO:0007669"/>
    <property type="project" value="InterPro"/>
</dbReference>
<dbReference type="EMBL" id="VLKE01000001">
    <property type="protein sequence ID" value="TWH69023.1"/>
    <property type="molecule type" value="Genomic_DNA"/>
</dbReference>
<sequence>MSVHVAILPSAARRSATAVPKSAGDAGPYRGVGAVVGRPAGRMDGMTLSLPIDPEANRLLGRDPLALLVGMVLDQQVPMEKAFSSPYVLAGRLGHEPDARELAAFDPEALVEVFARPPALHRFPKAMAARVQEVCRALVDTYDGDPVRLWADAADGRELLARIAALPGFGRQKAQIFVALLGKRFGVTPEGWREAAGGYGEEGAYRSVADVTDPESLRRVREYKQRTKAEAKAAKG</sequence>
<proteinExistence type="predicted"/>
<evidence type="ECO:0000313" key="3">
    <source>
        <dbReference type="Proteomes" id="UP000319825"/>
    </source>
</evidence>
<evidence type="ECO:0000259" key="1">
    <source>
        <dbReference type="Pfam" id="PF00730"/>
    </source>
</evidence>
<evidence type="ECO:0000313" key="2">
    <source>
        <dbReference type="EMBL" id="TWH69023.1"/>
    </source>
</evidence>